<dbReference type="EMBL" id="CP037423">
    <property type="protein sequence ID" value="QDV40793.1"/>
    <property type="molecule type" value="Genomic_DNA"/>
</dbReference>
<evidence type="ECO:0000313" key="2">
    <source>
        <dbReference type="EMBL" id="QDV40793.1"/>
    </source>
</evidence>
<dbReference type="InterPro" id="IPR026350">
    <property type="entry name" value="GxxExxY"/>
</dbReference>
<evidence type="ECO:0000256" key="1">
    <source>
        <dbReference type="SAM" id="MobiDB-lite"/>
    </source>
</evidence>
<feature type="compositionally biased region" description="Basic residues" evidence="1">
    <location>
        <begin position="7"/>
        <end position="17"/>
    </location>
</feature>
<protein>
    <recommendedName>
        <fullName evidence="4">GxxExxY protein</fullName>
    </recommendedName>
</protein>
<dbReference type="Pfam" id="PF13366">
    <property type="entry name" value="PDDEXK_3"/>
    <property type="match status" value="1"/>
</dbReference>
<accession>A0A518HJ06</accession>
<evidence type="ECO:0000313" key="3">
    <source>
        <dbReference type="Proteomes" id="UP000319004"/>
    </source>
</evidence>
<keyword evidence="3" id="KW-1185">Reference proteome</keyword>
<dbReference type="NCBIfam" id="TIGR04256">
    <property type="entry name" value="GxxExxY"/>
    <property type="match status" value="1"/>
</dbReference>
<feature type="region of interest" description="Disordered" evidence="1">
    <location>
        <begin position="1"/>
        <end position="20"/>
    </location>
</feature>
<name>A0A518HJ06_9BACT</name>
<dbReference type="OrthoDB" id="9798792at2"/>
<dbReference type="AlphaFoldDB" id="A0A518HJ06"/>
<organism evidence="2 3">
    <name type="scientific">Stieleria neptunia</name>
    <dbReference type="NCBI Taxonomy" id="2527979"/>
    <lineage>
        <taxon>Bacteria</taxon>
        <taxon>Pseudomonadati</taxon>
        <taxon>Planctomycetota</taxon>
        <taxon>Planctomycetia</taxon>
        <taxon>Pirellulales</taxon>
        <taxon>Pirellulaceae</taxon>
        <taxon>Stieleria</taxon>
    </lineage>
</organism>
<dbReference type="KEGG" id="snep:Enr13x_06290"/>
<sequence length="231" mass="26621">MMEKRPPRMAKRTHGCHSGRGTASTAAGVWMSIIYESRSHAIRSCLFHVQNDVGVGRDEEDYHKALIMCFRQNEIPFVSKQPHPLMLFGEEAHRLFPDFSVWQSITLELKAVPRRLGAPEFVQLFDYLKCRGDSLGLLVNMGLDRVFIDRVVRHPEQTRLTESWRYWSGQIDGKSREIGLAVRDVLREIFRQHETGYGTEVVSKLIHFGLRWGIAANFGKSHAEITGMRRR</sequence>
<reference evidence="2 3" key="1">
    <citation type="submission" date="2019-03" db="EMBL/GenBank/DDBJ databases">
        <title>Deep-cultivation of Planctomycetes and their phenomic and genomic characterization uncovers novel biology.</title>
        <authorList>
            <person name="Wiegand S."/>
            <person name="Jogler M."/>
            <person name="Boedeker C."/>
            <person name="Pinto D."/>
            <person name="Vollmers J."/>
            <person name="Rivas-Marin E."/>
            <person name="Kohn T."/>
            <person name="Peeters S.H."/>
            <person name="Heuer A."/>
            <person name="Rast P."/>
            <person name="Oberbeckmann S."/>
            <person name="Bunk B."/>
            <person name="Jeske O."/>
            <person name="Meyerdierks A."/>
            <person name="Storesund J.E."/>
            <person name="Kallscheuer N."/>
            <person name="Luecker S."/>
            <person name="Lage O.M."/>
            <person name="Pohl T."/>
            <person name="Merkel B.J."/>
            <person name="Hornburger P."/>
            <person name="Mueller R.-W."/>
            <person name="Bruemmer F."/>
            <person name="Labrenz M."/>
            <person name="Spormann A.M."/>
            <person name="Op den Camp H."/>
            <person name="Overmann J."/>
            <person name="Amann R."/>
            <person name="Jetten M.S.M."/>
            <person name="Mascher T."/>
            <person name="Medema M.H."/>
            <person name="Devos D.P."/>
            <person name="Kaster A.-K."/>
            <person name="Ovreas L."/>
            <person name="Rohde M."/>
            <person name="Galperin M.Y."/>
            <person name="Jogler C."/>
        </authorList>
    </citation>
    <scope>NUCLEOTIDE SEQUENCE [LARGE SCALE GENOMIC DNA]</scope>
    <source>
        <strain evidence="2 3">Enr13</strain>
    </source>
</reference>
<dbReference type="Proteomes" id="UP000319004">
    <property type="component" value="Chromosome"/>
</dbReference>
<evidence type="ECO:0008006" key="4">
    <source>
        <dbReference type="Google" id="ProtNLM"/>
    </source>
</evidence>
<proteinExistence type="predicted"/>
<gene>
    <name evidence="2" type="ORF">Enr13x_06290</name>
</gene>